<protein>
    <recommendedName>
        <fullName evidence="1">Transposase IS116/IS110/IS902 C-terminal domain-containing protein</fullName>
    </recommendedName>
</protein>
<name>A0A917KDR4_9ACTN</name>
<dbReference type="AlphaFoldDB" id="A0A917KDR4"/>
<dbReference type="PANTHER" id="PTHR33055">
    <property type="entry name" value="TRANSPOSASE FOR INSERTION SEQUENCE ELEMENT IS1111A"/>
    <property type="match status" value="1"/>
</dbReference>
<keyword evidence="3" id="KW-1185">Reference proteome</keyword>
<organism evidence="2 3">
    <name type="scientific">Streptomyces brasiliensis</name>
    <dbReference type="NCBI Taxonomy" id="1954"/>
    <lineage>
        <taxon>Bacteria</taxon>
        <taxon>Bacillati</taxon>
        <taxon>Actinomycetota</taxon>
        <taxon>Actinomycetes</taxon>
        <taxon>Kitasatosporales</taxon>
        <taxon>Streptomycetaceae</taxon>
        <taxon>Streptomyces</taxon>
    </lineage>
</organism>
<dbReference type="EMBL" id="BMQA01000005">
    <property type="protein sequence ID" value="GGJ09537.1"/>
    <property type="molecule type" value="Genomic_DNA"/>
</dbReference>
<evidence type="ECO:0000259" key="1">
    <source>
        <dbReference type="Pfam" id="PF02371"/>
    </source>
</evidence>
<sequence length="109" mass="12254">MGDVTRFPAPKYLCSWAGLTPRHRESDLKVTRGRLTKQGSKLVRWAAVEAIQHAPENTPMRAHKDRIEARRGSQARNLAKAAAARKLLTLVYYGLRDGEVRCLTRADEA</sequence>
<dbReference type="InterPro" id="IPR047650">
    <property type="entry name" value="Transpos_IS110"/>
</dbReference>
<reference evidence="2" key="1">
    <citation type="journal article" date="2014" name="Int. J. Syst. Evol. Microbiol.">
        <title>Complete genome sequence of Corynebacterium casei LMG S-19264T (=DSM 44701T), isolated from a smear-ripened cheese.</title>
        <authorList>
            <consortium name="US DOE Joint Genome Institute (JGI-PGF)"/>
            <person name="Walter F."/>
            <person name="Albersmeier A."/>
            <person name="Kalinowski J."/>
            <person name="Ruckert C."/>
        </authorList>
    </citation>
    <scope>NUCLEOTIDE SEQUENCE</scope>
    <source>
        <strain evidence="2">JCM 3086</strain>
    </source>
</reference>
<feature type="domain" description="Transposase IS116/IS110/IS902 C-terminal" evidence="1">
    <location>
        <begin position="1"/>
        <end position="55"/>
    </location>
</feature>
<evidence type="ECO:0000313" key="3">
    <source>
        <dbReference type="Proteomes" id="UP000657574"/>
    </source>
</evidence>
<proteinExistence type="predicted"/>
<dbReference type="Pfam" id="PF02371">
    <property type="entry name" value="Transposase_20"/>
    <property type="match status" value="1"/>
</dbReference>
<dbReference type="PANTHER" id="PTHR33055:SF13">
    <property type="entry name" value="TRANSPOSASE"/>
    <property type="match status" value="1"/>
</dbReference>
<reference evidence="2" key="2">
    <citation type="submission" date="2020-09" db="EMBL/GenBank/DDBJ databases">
        <authorList>
            <person name="Sun Q."/>
            <person name="Ohkuma M."/>
        </authorList>
    </citation>
    <scope>NUCLEOTIDE SEQUENCE</scope>
    <source>
        <strain evidence="2">JCM 3086</strain>
    </source>
</reference>
<evidence type="ECO:0000313" key="2">
    <source>
        <dbReference type="EMBL" id="GGJ09537.1"/>
    </source>
</evidence>
<dbReference type="GO" id="GO:0004803">
    <property type="term" value="F:transposase activity"/>
    <property type="evidence" value="ECO:0007669"/>
    <property type="project" value="InterPro"/>
</dbReference>
<comment type="caution">
    <text evidence="2">The sequence shown here is derived from an EMBL/GenBank/DDBJ whole genome shotgun (WGS) entry which is preliminary data.</text>
</comment>
<dbReference type="GO" id="GO:0006313">
    <property type="term" value="P:DNA transposition"/>
    <property type="evidence" value="ECO:0007669"/>
    <property type="project" value="InterPro"/>
</dbReference>
<dbReference type="Proteomes" id="UP000657574">
    <property type="component" value="Unassembled WGS sequence"/>
</dbReference>
<accession>A0A917KDR4</accession>
<dbReference type="GO" id="GO:0003677">
    <property type="term" value="F:DNA binding"/>
    <property type="evidence" value="ECO:0007669"/>
    <property type="project" value="InterPro"/>
</dbReference>
<gene>
    <name evidence="2" type="ORF">GCM10010121_019880</name>
</gene>
<dbReference type="InterPro" id="IPR003346">
    <property type="entry name" value="Transposase_20"/>
</dbReference>